<feature type="compositionally biased region" description="Polar residues" evidence="10">
    <location>
        <begin position="1"/>
        <end position="14"/>
    </location>
</feature>
<evidence type="ECO:0000313" key="11">
    <source>
        <dbReference type="EMBL" id="ROV99401.1"/>
    </source>
</evidence>
<evidence type="ECO:0000256" key="5">
    <source>
        <dbReference type="ARBA" id="ARBA00023159"/>
    </source>
</evidence>
<feature type="compositionally biased region" description="Low complexity" evidence="10">
    <location>
        <begin position="276"/>
        <end position="286"/>
    </location>
</feature>
<dbReference type="GO" id="GO:0000978">
    <property type="term" value="F:RNA polymerase II cis-regulatory region sequence-specific DNA binding"/>
    <property type="evidence" value="ECO:0007669"/>
    <property type="project" value="TreeGrafter"/>
</dbReference>
<dbReference type="InterPro" id="IPR019364">
    <property type="entry name" value="Mediatior_Med8_fun/met"/>
</dbReference>
<evidence type="ECO:0000256" key="10">
    <source>
        <dbReference type="SAM" id="MobiDB-lite"/>
    </source>
</evidence>
<keyword evidence="7 9" id="KW-0539">Nucleus</keyword>
<evidence type="ECO:0000256" key="3">
    <source>
        <dbReference type="ARBA" id="ARBA00020637"/>
    </source>
</evidence>
<gene>
    <name evidence="9" type="primary">MED8</name>
    <name evidence="11" type="ORF">VSDG_03978</name>
</gene>
<comment type="similarity">
    <text evidence="2 9">Belongs to the Mediator complex subunit 8 family.</text>
</comment>
<name>A0A423W7S2_CYTCH</name>
<dbReference type="GO" id="GO:0006357">
    <property type="term" value="P:regulation of transcription by RNA polymerase II"/>
    <property type="evidence" value="ECO:0007669"/>
    <property type="project" value="InterPro"/>
</dbReference>
<feature type="compositionally biased region" description="Acidic residues" evidence="10">
    <location>
        <begin position="248"/>
        <end position="264"/>
    </location>
</feature>
<evidence type="ECO:0000256" key="7">
    <source>
        <dbReference type="ARBA" id="ARBA00023242"/>
    </source>
</evidence>
<dbReference type="EMBL" id="LJZO01000011">
    <property type="protein sequence ID" value="ROV99401.1"/>
    <property type="molecule type" value="Genomic_DNA"/>
</dbReference>
<evidence type="ECO:0000256" key="2">
    <source>
        <dbReference type="ARBA" id="ARBA00005716"/>
    </source>
</evidence>
<keyword evidence="6 9" id="KW-0804">Transcription</keyword>
<keyword evidence="12" id="KW-1185">Reference proteome</keyword>
<feature type="compositionally biased region" description="Polar residues" evidence="10">
    <location>
        <begin position="141"/>
        <end position="150"/>
    </location>
</feature>
<evidence type="ECO:0000256" key="9">
    <source>
        <dbReference type="RuleBase" id="RU364144"/>
    </source>
</evidence>
<dbReference type="OrthoDB" id="5329317at2759"/>
<feature type="compositionally biased region" description="Basic and acidic residues" evidence="10">
    <location>
        <begin position="151"/>
        <end position="173"/>
    </location>
</feature>
<sequence>MSSLFGGNMAANQTDGHHDKGPLNLSPEDVRALEATRNRVLQLSNTLGSFKNEIYMTSPLPNPQSLQSSARILNQNMAYLLEILQQHSATFQRIVVHPSTNYPGRTQEHVLVQLLRKKLEPQVETLVERGREEALAAGIDPTSSFASNEKSQQERDRARQVRRDEELLKYGRDVDEDDDDDESDDEDDDGENDVNEPIGIGDAWADSRAWCQARLGEFVRDDFNDSYTAEERALGIEKVRTGLRQNLEDEDEDDDEGDDEDTDGDQTMADVPPVAPSSGAPASQQSGGTGPGQISTLPGEEPERMLWYVARGDRELPPAVELEAQRIVRLQGQRGRQQASGR</sequence>
<dbReference type="GO" id="GO:0003712">
    <property type="term" value="F:transcription coregulator activity"/>
    <property type="evidence" value="ECO:0007669"/>
    <property type="project" value="InterPro"/>
</dbReference>
<keyword evidence="5 9" id="KW-0010">Activator</keyword>
<dbReference type="Proteomes" id="UP000284375">
    <property type="component" value="Unassembled WGS sequence"/>
</dbReference>
<evidence type="ECO:0000256" key="4">
    <source>
        <dbReference type="ARBA" id="ARBA00023015"/>
    </source>
</evidence>
<feature type="region of interest" description="Disordered" evidence="10">
    <location>
        <begin position="238"/>
        <end position="301"/>
    </location>
</feature>
<dbReference type="Gene3D" id="1.20.58.1710">
    <property type="match status" value="1"/>
</dbReference>
<evidence type="ECO:0000256" key="6">
    <source>
        <dbReference type="ARBA" id="ARBA00023163"/>
    </source>
</evidence>
<comment type="function">
    <text evidence="9">Component of the Mediator complex, a coactivator involved in the regulated transcription of nearly all RNA polymerase II-dependent genes. Mediator functions as a bridge to convey information from gene-specific regulatory proteins to the basal RNA polymerase II transcription machinery. Mediator is recruited to promoters by direct interactions with regulatory proteins and serves as a scaffold for the assembly of a functional preinitiation complex with RNA polymerase II and the general transcription factors.</text>
</comment>
<feature type="region of interest" description="Disordered" evidence="10">
    <location>
        <begin position="1"/>
        <end position="26"/>
    </location>
</feature>
<dbReference type="PANTHER" id="PTHR13074:SF9">
    <property type="entry name" value="MEDIATOR OF RNA POLYMERASE II TRANSCRIPTION SUBUNIT 8"/>
    <property type="match status" value="1"/>
</dbReference>
<accession>A0A423W7S2</accession>
<comment type="caution">
    <text evidence="11">The sequence shown here is derived from an EMBL/GenBank/DDBJ whole genome shotgun (WGS) entry which is preliminary data.</text>
</comment>
<protein>
    <recommendedName>
        <fullName evidence="3 9">Mediator of RNA polymerase II transcription subunit 8</fullName>
    </recommendedName>
    <alternativeName>
        <fullName evidence="8 9">Mediator complex subunit 8</fullName>
    </alternativeName>
</protein>
<dbReference type="GO" id="GO:0016592">
    <property type="term" value="C:mediator complex"/>
    <property type="evidence" value="ECO:0007669"/>
    <property type="project" value="InterPro"/>
</dbReference>
<proteinExistence type="inferred from homology"/>
<dbReference type="GO" id="GO:0070847">
    <property type="term" value="C:core mediator complex"/>
    <property type="evidence" value="ECO:0007669"/>
    <property type="project" value="TreeGrafter"/>
</dbReference>
<evidence type="ECO:0000256" key="1">
    <source>
        <dbReference type="ARBA" id="ARBA00004123"/>
    </source>
</evidence>
<reference evidence="11 12" key="1">
    <citation type="submission" date="2015-09" db="EMBL/GenBank/DDBJ databases">
        <title>Host preference determinants of Valsa canker pathogens revealed by comparative genomics.</title>
        <authorList>
            <person name="Yin Z."/>
            <person name="Huang L."/>
        </authorList>
    </citation>
    <scope>NUCLEOTIDE SEQUENCE [LARGE SCALE GENOMIC DNA]</scope>
    <source>
        <strain evidence="11 12">YSFL</strain>
    </source>
</reference>
<dbReference type="PANTHER" id="PTHR13074">
    <property type="entry name" value="MEDIATOR OF RNA POLYMERASE II TRANSCRIPTION SUBUNIT 8"/>
    <property type="match status" value="1"/>
</dbReference>
<comment type="subunit">
    <text evidence="9">Component of the Mediator complex.</text>
</comment>
<evidence type="ECO:0000256" key="8">
    <source>
        <dbReference type="ARBA" id="ARBA00031261"/>
    </source>
</evidence>
<comment type="subcellular location">
    <subcellularLocation>
        <location evidence="1 9">Nucleus</location>
    </subcellularLocation>
</comment>
<dbReference type="Pfam" id="PF10232">
    <property type="entry name" value="Med8"/>
    <property type="match status" value="1"/>
</dbReference>
<organism evidence="11 12">
    <name type="scientific">Cytospora chrysosperma</name>
    <name type="common">Cytospora canker fungus</name>
    <name type="synonym">Sphaeria chrysosperma</name>
    <dbReference type="NCBI Taxonomy" id="252740"/>
    <lineage>
        <taxon>Eukaryota</taxon>
        <taxon>Fungi</taxon>
        <taxon>Dikarya</taxon>
        <taxon>Ascomycota</taxon>
        <taxon>Pezizomycotina</taxon>
        <taxon>Sordariomycetes</taxon>
        <taxon>Sordariomycetidae</taxon>
        <taxon>Diaporthales</taxon>
        <taxon>Cytosporaceae</taxon>
        <taxon>Cytospora</taxon>
    </lineage>
</organism>
<keyword evidence="4 9" id="KW-0805">Transcription regulation</keyword>
<feature type="region of interest" description="Disordered" evidence="10">
    <location>
        <begin position="135"/>
        <end position="201"/>
    </location>
</feature>
<feature type="compositionally biased region" description="Acidic residues" evidence="10">
    <location>
        <begin position="174"/>
        <end position="194"/>
    </location>
</feature>
<dbReference type="STRING" id="252740.A0A423W7S2"/>
<evidence type="ECO:0000313" key="12">
    <source>
        <dbReference type="Proteomes" id="UP000284375"/>
    </source>
</evidence>
<dbReference type="AlphaFoldDB" id="A0A423W7S2"/>
<dbReference type="Gene3D" id="6.10.250.2610">
    <property type="match status" value="1"/>
</dbReference>